<evidence type="ECO:0000313" key="2">
    <source>
        <dbReference type="EMBL" id="KXY51268.1"/>
    </source>
</evidence>
<dbReference type="Proteomes" id="UP000220210">
    <property type="component" value="Unassembled WGS sequence"/>
</dbReference>
<reference evidence="2 4" key="1">
    <citation type="submission" date="2015-12" db="EMBL/GenBank/DDBJ databases">
        <title>Bacillus cereus Group isolate.</title>
        <authorList>
            <person name="Kovac J."/>
        </authorList>
    </citation>
    <scope>NUCLEOTIDE SEQUENCE [LARGE SCALE GENOMIC DNA]</scope>
    <source>
        <strain evidence="2 4">FSL K6-0073</strain>
    </source>
</reference>
<dbReference type="AlphaFoldDB" id="A0A9X0MJZ2"/>
<evidence type="ECO:0000313" key="3">
    <source>
        <dbReference type="EMBL" id="PFF45957.1"/>
    </source>
</evidence>
<evidence type="ECO:0000313" key="4">
    <source>
        <dbReference type="Proteomes" id="UP000075476"/>
    </source>
</evidence>
<feature type="coiled-coil region" evidence="1">
    <location>
        <begin position="141"/>
        <end position="168"/>
    </location>
</feature>
<gene>
    <name evidence="2" type="ORF">AT268_32805</name>
    <name evidence="3" type="ORF">CN357_21095</name>
</gene>
<keyword evidence="1" id="KW-0175">Coiled coil</keyword>
<organism evidence="2 4">
    <name type="scientific">Bacillus cereus</name>
    <dbReference type="NCBI Taxonomy" id="1396"/>
    <lineage>
        <taxon>Bacteria</taxon>
        <taxon>Bacillati</taxon>
        <taxon>Bacillota</taxon>
        <taxon>Bacilli</taxon>
        <taxon>Bacillales</taxon>
        <taxon>Bacillaceae</taxon>
        <taxon>Bacillus</taxon>
        <taxon>Bacillus cereus group</taxon>
    </lineage>
</organism>
<proteinExistence type="predicted"/>
<evidence type="ECO:0000313" key="5">
    <source>
        <dbReference type="Proteomes" id="UP000220210"/>
    </source>
</evidence>
<dbReference type="EMBL" id="NTSO01000015">
    <property type="protein sequence ID" value="PFF45957.1"/>
    <property type="molecule type" value="Genomic_DNA"/>
</dbReference>
<dbReference type="Proteomes" id="UP000075476">
    <property type="component" value="Unassembled WGS sequence"/>
</dbReference>
<dbReference type="RefSeq" id="WP_061662605.1">
    <property type="nucleotide sequence ID" value="NZ_LOMO01000001.1"/>
</dbReference>
<sequence length="316" mass="37333">MKFQDDLNHTSLMIEEQKQKGSINLSMKNLNMNERPISLSITRFKVKKMQKVIYNYLRKMNGANISVFSEYWNFPSKKAELQLSLNEENRWIEIKLVKKSEDIQQESLFYLNEQQSQFLLNGIQEDVVEEQREEVTEVVKNEIEEEVKEETKEEVEKMVKAVKTVELEPLREVNAISKIEALHTDVIFEDFYKKTKIAVNKEEDRNRIEFKITGQTFDENPVSLCITYPKFSAIQEILVNYLQKMNKEDVDTHGQSWEFAGQHSIFLVNLERDKSLVRVEIEYDNVKKDRYNRGHIHLSKEDIEEIINKTSQILSA</sequence>
<protein>
    <submittedName>
        <fullName evidence="2">NADH dehydrogenase</fullName>
    </submittedName>
</protein>
<dbReference type="EMBL" id="LOMO01000001">
    <property type="protein sequence ID" value="KXY51268.1"/>
    <property type="molecule type" value="Genomic_DNA"/>
</dbReference>
<comment type="caution">
    <text evidence="2">The sequence shown here is derived from an EMBL/GenBank/DDBJ whole genome shotgun (WGS) entry which is preliminary data.</text>
</comment>
<evidence type="ECO:0000256" key="1">
    <source>
        <dbReference type="SAM" id="Coils"/>
    </source>
</evidence>
<name>A0A9X0MJZ2_BACCE</name>
<reference evidence="3 5" key="2">
    <citation type="submission" date="2017-09" db="EMBL/GenBank/DDBJ databases">
        <title>Large-scale bioinformatics analysis of Bacillus genomes uncovers conserved roles of natural products in bacterial physiology.</title>
        <authorList>
            <consortium name="Agbiome Team Llc"/>
            <person name="Bleich R.M."/>
            <person name="Kirk G.J."/>
            <person name="Santa Maria K.C."/>
            <person name="Allen S.E."/>
            <person name="Farag S."/>
            <person name="Shank E.A."/>
            <person name="Bowers A."/>
        </authorList>
    </citation>
    <scope>NUCLEOTIDE SEQUENCE [LARGE SCALE GENOMIC DNA]</scope>
    <source>
        <strain evidence="3 5">AFS020204</strain>
    </source>
</reference>
<accession>A0A9X0MJZ2</accession>